<evidence type="ECO:0000256" key="2">
    <source>
        <dbReference type="ARBA" id="ARBA00023002"/>
    </source>
</evidence>
<gene>
    <name evidence="3" type="primary">cysH</name>
    <name evidence="5" type="ORF">G0Q06_08635</name>
</gene>
<keyword evidence="3" id="KW-0963">Cytoplasm</keyword>
<feature type="active site" description="Nucleophile; cysteine thiosulfonate intermediate" evidence="3">
    <location>
        <position position="227"/>
    </location>
</feature>
<dbReference type="SUPFAM" id="SSF52402">
    <property type="entry name" value="Adenine nucleotide alpha hydrolases-like"/>
    <property type="match status" value="1"/>
</dbReference>
<organism evidence="5 6">
    <name type="scientific">Oceanipulchritudo coccoides</name>
    <dbReference type="NCBI Taxonomy" id="2706888"/>
    <lineage>
        <taxon>Bacteria</taxon>
        <taxon>Pseudomonadati</taxon>
        <taxon>Verrucomicrobiota</taxon>
        <taxon>Opitutia</taxon>
        <taxon>Puniceicoccales</taxon>
        <taxon>Oceanipulchritudinaceae</taxon>
        <taxon>Oceanipulchritudo</taxon>
    </lineage>
</organism>
<dbReference type="GO" id="GO:0070814">
    <property type="term" value="P:hydrogen sulfide biosynthetic process"/>
    <property type="evidence" value="ECO:0007669"/>
    <property type="project" value="UniProtKB-UniRule"/>
</dbReference>
<comment type="pathway">
    <text evidence="3">Sulfur metabolism; hydrogen sulfide biosynthesis; sulfite from sulfate: step 3/3.</text>
</comment>
<feature type="domain" description="Phosphoadenosine phosphosulphate reductase" evidence="4">
    <location>
        <begin position="36"/>
        <end position="208"/>
    </location>
</feature>
<dbReference type="InterPro" id="IPR011800">
    <property type="entry name" value="PAPS_reductase_CysH"/>
</dbReference>
<proteinExistence type="inferred from homology"/>
<dbReference type="GO" id="GO:0004604">
    <property type="term" value="F:phosphoadenylyl-sulfate reductase (thioredoxin) activity"/>
    <property type="evidence" value="ECO:0007669"/>
    <property type="project" value="UniProtKB-UniRule"/>
</dbReference>
<dbReference type="PIRSF" id="PIRSF000857">
    <property type="entry name" value="PAPS_reductase"/>
    <property type="match status" value="1"/>
</dbReference>
<evidence type="ECO:0000256" key="3">
    <source>
        <dbReference type="HAMAP-Rule" id="MF_00063"/>
    </source>
</evidence>
<comment type="subcellular location">
    <subcellularLocation>
        <location evidence="3">Cytoplasm</location>
    </subcellularLocation>
</comment>
<accession>A0A6B2M338</accession>
<dbReference type="EMBL" id="JAAGNX010000002">
    <property type="protein sequence ID" value="NDV62514.1"/>
    <property type="molecule type" value="Genomic_DNA"/>
</dbReference>
<dbReference type="GO" id="GO:0019379">
    <property type="term" value="P:sulfate assimilation, phosphoadenylyl sulfate reduction by phosphoadenylyl-sulfate reductase (thioredoxin)"/>
    <property type="evidence" value="ECO:0007669"/>
    <property type="project" value="UniProtKB-UniRule"/>
</dbReference>
<sequence length="240" mass="27533">MIKTEASLKGEESAWLEAATAEERVGWALEQFGEKVVLSTSFGIQSAVMLHLVTQIRPEIPVIFVDTGYLFPETYQFVEELVERMQLNLKVYAPLWTAARQEAIHGKRWEKGLEELEAYNRDNKVEPMNRALKDLGAEAWISGLRRVQSSTRAQLQVVQKQKRTTKIHPIIDWSEKQVYEYMKANELPFHPLWEQGYVSVGDWHSTAPLGAGMDAESTRFGGLKRECGLHEKSDQQDWQI</sequence>
<keyword evidence="6" id="KW-1185">Reference proteome</keyword>
<dbReference type="InterPro" id="IPR014729">
    <property type="entry name" value="Rossmann-like_a/b/a_fold"/>
</dbReference>
<evidence type="ECO:0000313" key="6">
    <source>
        <dbReference type="Proteomes" id="UP000478417"/>
    </source>
</evidence>
<dbReference type="InterPro" id="IPR002500">
    <property type="entry name" value="PAPS_reduct_dom"/>
</dbReference>
<comment type="caution">
    <text evidence="3">Lacks conserved residue(s) required for the propagation of feature annotation.</text>
</comment>
<evidence type="ECO:0000313" key="5">
    <source>
        <dbReference type="EMBL" id="NDV62514.1"/>
    </source>
</evidence>
<dbReference type="Gene3D" id="3.40.50.620">
    <property type="entry name" value="HUPs"/>
    <property type="match status" value="1"/>
</dbReference>
<dbReference type="Pfam" id="PF01507">
    <property type="entry name" value="PAPS_reduct"/>
    <property type="match status" value="1"/>
</dbReference>
<dbReference type="EC" id="1.8.4.8" evidence="3"/>
<dbReference type="NCBIfam" id="NF002537">
    <property type="entry name" value="PRK02090.1"/>
    <property type="match status" value="1"/>
</dbReference>
<comment type="catalytic activity">
    <reaction evidence="3">
        <text>[thioredoxin]-disulfide + sulfite + adenosine 3',5'-bisphosphate + 2 H(+) = [thioredoxin]-dithiol + 3'-phosphoadenylyl sulfate</text>
        <dbReference type="Rhea" id="RHEA:11724"/>
        <dbReference type="Rhea" id="RHEA-COMP:10698"/>
        <dbReference type="Rhea" id="RHEA-COMP:10700"/>
        <dbReference type="ChEBI" id="CHEBI:15378"/>
        <dbReference type="ChEBI" id="CHEBI:17359"/>
        <dbReference type="ChEBI" id="CHEBI:29950"/>
        <dbReference type="ChEBI" id="CHEBI:50058"/>
        <dbReference type="ChEBI" id="CHEBI:58339"/>
        <dbReference type="ChEBI" id="CHEBI:58343"/>
        <dbReference type="EC" id="1.8.4.8"/>
    </reaction>
</comment>
<dbReference type="UniPathway" id="UPA00140">
    <property type="reaction ID" value="UER00206"/>
</dbReference>
<keyword evidence="2 3" id="KW-0560">Oxidoreductase</keyword>
<dbReference type="PANTHER" id="PTHR46509">
    <property type="entry name" value="PHOSPHOADENOSINE PHOSPHOSULFATE REDUCTASE"/>
    <property type="match status" value="1"/>
</dbReference>
<dbReference type="PANTHER" id="PTHR46509:SF1">
    <property type="entry name" value="PHOSPHOADENOSINE PHOSPHOSULFATE REDUCTASE"/>
    <property type="match status" value="1"/>
</dbReference>
<comment type="similarity">
    <text evidence="1 3">Belongs to the PAPS reductase family. CysH subfamily.</text>
</comment>
<protein>
    <recommendedName>
        <fullName evidence="3">Phosphoadenosine 5'-phosphosulfate reductase</fullName>
        <shortName evidence="3">PAPS reductase</shortName>
        <ecNumber evidence="3">1.8.4.8</ecNumber>
    </recommendedName>
    <alternativeName>
        <fullName evidence="3">3'-phosphoadenylylsulfate reductase</fullName>
    </alternativeName>
    <alternativeName>
        <fullName evidence="3">PAPS reductase, thioredoxin dependent</fullName>
    </alternativeName>
    <alternativeName>
        <fullName evidence="3">PAPS sulfotransferase</fullName>
    </alternativeName>
    <alternativeName>
        <fullName evidence="3">PAdoPS reductase</fullName>
    </alternativeName>
</protein>
<dbReference type="Proteomes" id="UP000478417">
    <property type="component" value="Unassembled WGS sequence"/>
</dbReference>
<dbReference type="RefSeq" id="WP_163964485.1">
    <property type="nucleotide sequence ID" value="NZ_JAAGNX010000002.1"/>
</dbReference>
<dbReference type="CDD" id="cd23945">
    <property type="entry name" value="PAPS_reductase"/>
    <property type="match status" value="1"/>
</dbReference>
<dbReference type="NCBIfam" id="TIGR02057">
    <property type="entry name" value="PAPS_reductase"/>
    <property type="match status" value="1"/>
</dbReference>
<dbReference type="NCBIfam" id="TIGR00434">
    <property type="entry name" value="cysH"/>
    <property type="match status" value="1"/>
</dbReference>
<dbReference type="HAMAP" id="MF_00063">
    <property type="entry name" value="CysH"/>
    <property type="match status" value="1"/>
</dbReference>
<dbReference type="GO" id="GO:0005737">
    <property type="term" value="C:cytoplasm"/>
    <property type="evidence" value="ECO:0007669"/>
    <property type="project" value="UniProtKB-SubCell"/>
</dbReference>
<evidence type="ECO:0000259" key="4">
    <source>
        <dbReference type="Pfam" id="PF01507"/>
    </source>
</evidence>
<reference evidence="5 6" key="1">
    <citation type="submission" date="2020-02" db="EMBL/GenBank/DDBJ databases">
        <title>Albibacoteraceae fam. nov., the first described family within the subdivision 4 Verrucomicrobia.</title>
        <authorList>
            <person name="Xi F."/>
        </authorList>
    </citation>
    <scope>NUCLEOTIDE SEQUENCE [LARGE SCALE GENOMIC DNA]</scope>
    <source>
        <strain evidence="5 6">CK1056</strain>
    </source>
</reference>
<dbReference type="AlphaFoldDB" id="A0A6B2M338"/>
<dbReference type="InterPro" id="IPR004511">
    <property type="entry name" value="PAPS/APS_Rdtase"/>
</dbReference>
<evidence type="ECO:0000256" key="1">
    <source>
        <dbReference type="ARBA" id="ARBA00009732"/>
    </source>
</evidence>
<name>A0A6B2M338_9BACT</name>
<comment type="function">
    <text evidence="3">Catalyzes the formation of sulfite from phosphoadenosine 5'-phosphosulfate (PAPS) using thioredoxin as an electron donor.</text>
</comment>
<comment type="caution">
    <text evidence="5">The sequence shown here is derived from an EMBL/GenBank/DDBJ whole genome shotgun (WGS) entry which is preliminary data.</text>
</comment>